<proteinExistence type="predicted"/>
<organism evidence="1 2">
    <name type="scientific">Allacma fusca</name>
    <dbReference type="NCBI Taxonomy" id="39272"/>
    <lineage>
        <taxon>Eukaryota</taxon>
        <taxon>Metazoa</taxon>
        <taxon>Ecdysozoa</taxon>
        <taxon>Arthropoda</taxon>
        <taxon>Hexapoda</taxon>
        <taxon>Collembola</taxon>
        <taxon>Symphypleona</taxon>
        <taxon>Sminthuridae</taxon>
        <taxon>Allacma</taxon>
    </lineage>
</organism>
<feature type="non-terminal residue" evidence="1">
    <location>
        <position position="1"/>
    </location>
</feature>
<dbReference type="OrthoDB" id="10256829at2759"/>
<name>A0A8J2LB51_9HEXA</name>
<reference evidence="1" key="1">
    <citation type="submission" date="2021-06" db="EMBL/GenBank/DDBJ databases">
        <authorList>
            <person name="Hodson N. C."/>
            <person name="Mongue J. A."/>
            <person name="Jaron S. K."/>
        </authorList>
    </citation>
    <scope>NUCLEOTIDE SEQUENCE</scope>
</reference>
<dbReference type="AlphaFoldDB" id="A0A8J2LB51"/>
<evidence type="ECO:0000313" key="1">
    <source>
        <dbReference type="EMBL" id="CAG7832202.1"/>
    </source>
</evidence>
<keyword evidence="2" id="KW-1185">Reference proteome</keyword>
<protein>
    <submittedName>
        <fullName evidence="1">Uncharacterized protein</fullName>
    </submittedName>
</protein>
<sequence length="48" mass="5649">LRDNYQDKNGITVLFLNQGKKLEATFRDDIRDKLKEFKRTNGVCRHGP</sequence>
<evidence type="ECO:0000313" key="2">
    <source>
        <dbReference type="Proteomes" id="UP000708208"/>
    </source>
</evidence>
<dbReference type="EMBL" id="CAJVCH010563940">
    <property type="protein sequence ID" value="CAG7832202.1"/>
    <property type="molecule type" value="Genomic_DNA"/>
</dbReference>
<comment type="caution">
    <text evidence="1">The sequence shown here is derived from an EMBL/GenBank/DDBJ whole genome shotgun (WGS) entry which is preliminary data.</text>
</comment>
<gene>
    <name evidence="1" type="ORF">AFUS01_LOCUS41899</name>
</gene>
<dbReference type="Proteomes" id="UP000708208">
    <property type="component" value="Unassembled WGS sequence"/>
</dbReference>
<accession>A0A8J2LB51</accession>